<gene>
    <name evidence="1" type="ORF">A9E74_02826</name>
</gene>
<dbReference type="EMBL" id="MCRI01000100">
    <property type="protein sequence ID" value="ODN65374.1"/>
    <property type="molecule type" value="Genomic_DNA"/>
</dbReference>
<proteinExistence type="predicted"/>
<dbReference type="PATRIC" id="fig|291169.3.peg.2875"/>
<dbReference type="AlphaFoldDB" id="A0A1E3GMY4"/>
<comment type="caution">
    <text evidence="1">The sequence shown here is derived from an EMBL/GenBank/DDBJ whole genome shotgun (WGS) entry which is preliminary data.</text>
</comment>
<dbReference type="Proteomes" id="UP000094379">
    <property type="component" value="Unassembled WGS sequence"/>
</dbReference>
<dbReference type="RefSeq" id="WP_069297157.1">
    <property type="nucleotide sequence ID" value="NZ_MCRI01000100.1"/>
</dbReference>
<evidence type="ECO:0000313" key="2">
    <source>
        <dbReference type="Proteomes" id="UP000094379"/>
    </source>
</evidence>
<reference evidence="1 2" key="1">
    <citation type="submission" date="2016-07" db="EMBL/GenBank/DDBJ databases">
        <title>Draft Genome Sequence of Methylophaga muralis Bur 1.</title>
        <authorList>
            <person name="Vasilenko O.V."/>
            <person name="Doronina N.V."/>
            <person name="Shmareva M.N."/>
            <person name="Tarlachkov S.V."/>
            <person name="Mustakhimov I."/>
            <person name="Trotsenko Y.A."/>
        </authorList>
    </citation>
    <scope>NUCLEOTIDE SEQUENCE [LARGE SCALE GENOMIC DNA]</scope>
    <source>
        <strain evidence="1 2">Bur 1</strain>
    </source>
</reference>
<protein>
    <recommendedName>
        <fullName evidence="3">DUF1415 domain-containing protein</fullName>
    </recommendedName>
</protein>
<sequence length="191" mass="22116">MNKATRPSEIRNDEEIVLSVRQWVKTFVMEMNLCPFAKHEMLNNRVRFATTRAITEEQLLMSLQDELELLNSEPSVETTLLIHPHVLQDFYDYNQFLSNADNLLLEMGLEGTYQIASFHPDYQFGGTNPDDAENYTNRSPYPLLHLIREASLERAIVEYPDVDQVPIRNVALMNSLGHNKLQALFESLFKL</sequence>
<evidence type="ECO:0000313" key="1">
    <source>
        <dbReference type="EMBL" id="ODN65374.1"/>
    </source>
</evidence>
<accession>A0A1E3GMY4</accession>
<name>A0A1E3GMY4_9GAMM</name>
<organism evidence="1 2">
    <name type="scientific">Methylophaga muralis</name>
    <dbReference type="NCBI Taxonomy" id="291169"/>
    <lineage>
        <taxon>Bacteria</taxon>
        <taxon>Pseudomonadati</taxon>
        <taxon>Pseudomonadota</taxon>
        <taxon>Gammaproteobacteria</taxon>
        <taxon>Thiotrichales</taxon>
        <taxon>Piscirickettsiaceae</taxon>
        <taxon>Methylophaga</taxon>
    </lineage>
</organism>
<evidence type="ECO:0008006" key="3">
    <source>
        <dbReference type="Google" id="ProtNLM"/>
    </source>
</evidence>
<keyword evidence="2" id="KW-1185">Reference proteome</keyword>
<dbReference type="Pfam" id="PF07209">
    <property type="entry name" value="DUF1415"/>
    <property type="match status" value="1"/>
</dbReference>
<dbReference type="InterPro" id="IPR009858">
    <property type="entry name" value="DUF1415"/>
</dbReference>